<keyword evidence="3" id="KW-0732">Signal</keyword>
<reference evidence="5 6" key="1">
    <citation type="submission" date="2018-06" db="EMBL/GenBank/DDBJ databases">
        <title>A transcriptomic atlas of mushroom development highlights an independent origin of complex multicellularity.</title>
        <authorList>
            <consortium name="DOE Joint Genome Institute"/>
            <person name="Krizsan K."/>
            <person name="Almasi E."/>
            <person name="Merenyi Z."/>
            <person name="Sahu N."/>
            <person name="Viragh M."/>
            <person name="Koszo T."/>
            <person name="Mondo S."/>
            <person name="Kiss B."/>
            <person name="Balint B."/>
            <person name="Kues U."/>
            <person name="Barry K."/>
            <person name="Hegedus J.C."/>
            <person name="Henrissat B."/>
            <person name="Johnson J."/>
            <person name="Lipzen A."/>
            <person name="Ohm R."/>
            <person name="Nagy I."/>
            <person name="Pangilinan J."/>
            <person name="Yan J."/>
            <person name="Xiong Y."/>
            <person name="Grigoriev I.V."/>
            <person name="Hibbett D.S."/>
            <person name="Nagy L.G."/>
        </authorList>
    </citation>
    <scope>NUCLEOTIDE SEQUENCE [LARGE SCALE GENOMIC DNA]</scope>
    <source>
        <strain evidence="5 6">SZMC22713</strain>
    </source>
</reference>
<accession>A0A4Y7PJP1</accession>
<gene>
    <name evidence="5" type="ORF">BD410DRAFT_902461</name>
</gene>
<dbReference type="VEuPathDB" id="FungiDB:BD410DRAFT_902461"/>
<organism evidence="5 6">
    <name type="scientific">Rickenella mellea</name>
    <dbReference type="NCBI Taxonomy" id="50990"/>
    <lineage>
        <taxon>Eukaryota</taxon>
        <taxon>Fungi</taxon>
        <taxon>Dikarya</taxon>
        <taxon>Basidiomycota</taxon>
        <taxon>Agaricomycotina</taxon>
        <taxon>Agaricomycetes</taxon>
        <taxon>Hymenochaetales</taxon>
        <taxon>Rickenellaceae</taxon>
        <taxon>Rickenella</taxon>
    </lineage>
</organism>
<protein>
    <submittedName>
        <fullName evidence="5">Rhamnogalacturonan acetylesterase</fullName>
    </submittedName>
</protein>
<dbReference type="Proteomes" id="UP000294933">
    <property type="component" value="Unassembled WGS sequence"/>
</dbReference>
<keyword evidence="2" id="KW-0378">Hydrolase</keyword>
<dbReference type="STRING" id="50990.A0A4Y7PJP1"/>
<evidence type="ECO:0000313" key="6">
    <source>
        <dbReference type="Proteomes" id="UP000294933"/>
    </source>
</evidence>
<comment type="similarity">
    <text evidence="1">Belongs to the 'GDSL' lipolytic enzyme family.</text>
</comment>
<feature type="chain" id="PRO_5021433402" evidence="3">
    <location>
        <begin position="21"/>
        <end position="253"/>
    </location>
</feature>
<sequence length="253" mass="26239">MLFKAFTATFLLLCAATCNAATLYLVGDSTMAIGGGGSGTEGWGQVLAPFFTIPVVDKAIAGRSARSYTTEGHFNDLFAIVKSGDWVVIEFGHNDGTSNPDNGRSDCPGNSVTATCTVVDNGVSVVTHTFNFYVQNAVTTLASKGVKTVVSSVTPDNGFPFGPASSNRFVGFASLAASRTGADFVDHYSYVVQAYNALGEKTVNTFYPIDHTHTSAAGALVVAEAFVKGLSCGTSKLKASLSSASKNIPNGCL</sequence>
<dbReference type="InterPro" id="IPR037459">
    <property type="entry name" value="RhgT-like"/>
</dbReference>
<dbReference type="SUPFAM" id="SSF52266">
    <property type="entry name" value="SGNH hydrolase"/>
    <property type="match status" value="1"/>
</dbReference>
<name>A0A4Y7PJP1_9AGAM</name>
<feature type="signal peptide" evidence="3">
    <location>
        <begin position="1"/>
        <end position="20"/>
    </location>
</feature>
<dbReference type="InterPro" id="IPR036514">
    <property type="entry name" value="SGNH_hydro_sf"/>
</dbReference>
<dbReference type="GO" id="GO:0016787">
    <property type="term" value="F:hydrolase activity"/>
    <property type="evidence" value="ECO:0007669"/>
    <property type="project" value="UniProtKB-KW"/>
</dbReference>
<dbReference type="Pfam" id="PF13472">
    <property type="entry name" value="Lipase_GDSL_2"/>
    <property type="match status" value="1"/>
</dbReference>
<dbReference type="PANTHER" id="PTHR43695">
    <property type="entry name" value="PUTATIVE (AFU_ORTHOLOGUE AFUA_2G17250)-RELATED"/>
    <property type="match status" value="1"/>
</dbReference>
<evidence type="ECO:0000256" key="3">
    <source>
        <dbReference type="SAM" id="SignalP"/>
    </source>
</evidence>
<evidence type="ECO:0000256" key="2">
    <source>
        <dbReference type="ARBA" id="ARBA00022801"/>
    </source>
</evidence>
<dbReference type="EMBL" id="ML170266">
    <property type="protein sequence ID" value="TDL15683.1"/>
    <property type="molecule type" value="Genomic_DNA"/>
</dbReference>
<evidence type="ECO:0000259" key="4">
    <source>
        <dbReference type="Pfam" id="PF13472"/>
    </source>
</evidence>
<dbReference type="PANTHER" id="PTHR43695:SF1">
    <property type="entry name" value="RHAMNOGALACTURONAN ACETYLESTERASE"/>
    <property type="match status" value="1"/>
</dbReference>
<evidence type="ECO:0000256" key="1">
    <source>
        <dbReference type="ARBA" id="ARBA00008668"/>
    </source>
</evidence>
<keyword evidence="6" id="KW-1185">Reference proteome</keyword>
<proteinExistence type="inferred from homology"/>
<dbReference type="AlphaFoldDB" id="A0A4Y7PJP1"/>
<evidence type="ECO:0000313" key="5">
    <source>
        <dbReference type="EMBL" id="TDL15683.1"/>
    </source>
</evidence>
<dbReference type="InterPro" id="IPR013830">
    <property type="entry name" value="SGNH_hydro"/>
</dbReference>
<feature type="domain" description="SGNH hydrolase-type esterase" evidence="4">
    <location>
        <begin position="26"/>
        <end position="218"/>
    </location>
</feature>
<dbReference type="Gene3D" id="3.40.50.1110">
    <property type="entry name" value="SGNH hydrolase"/>
    <property type="match status" value="1"/>
</dbReference>
<dbReference type="OrthoDB" id="2141316at2759"/>